<protein>
    <submittedName>
        <fullName evidence="2">Uncharacterized protein</fullName>
    </submittedName>
</protein>
<keyword evidence="3" id="KW-1185">Reference proteome</keyword>
<dbReference type="AlphaFoldDB" id="A0A317ZDN4"/>
<proteinExistence type="predicted"/>
<feature type="transmembrane region" description="Helical" evidence="1">
    <location>
        <begin position="7"/>
        <end position="26"/>
    </location>
</feature>
<accession>A0A317ZDN4</accession>
<comment type="caution">
    <text evidence="2">The sequence shown here is derived from an EMBL/GenBank/DDBJ whole genome shotgun (WGS) entry which is preliminary data.</text>
</comment>
<evidence type="ECO:0000313" key="2">
    <source>
        <dbReference type="EMBL" id="PXA02812.1"/>
    </source>
</evidence>
<keyword evidence="1" id="KW-0472">Membrane</keyword>
<evidence type="ECO:0000313" key="3">
    <source>
        <dbReference type="Proteomes" id="UP000247099"/>
    </source>
</evidence>
<dbReference type="Proteomes" id="UP000247099">
    <property type="component" value="Unassembled WGS sequence"/>
</dbReference>
<dbReference type="RefSeq" id="WP_110132312.1">
    <property type="nucleotide sequence ID" value="NZ_QHJQ01000028.1"/>
</dbReference>
<dbReference type="InParanoid" id="A0A317ZDN4"/>
<evidence type="ECO:0000256" key="1">
    <source>
        <dbReference type="SAM" id="Phobius"/>
    </source>
</evidence>
<name>A0A317ZDN4_9BACT</name>
<sequence length="111" mass="12407">MKKLTSRLLIFAGAAGLIFSMIFQPFTPSSKIEGLLQKIEEMSTAEFKAKYGEKERAAVVLGIEQNIKETKEAERVSSTITTLSFFTFGIGLILWILTPNKPEQDNPINRP</sequence>
<dbReference type="EMBL" id="QHJQ01000028">
    <property type="protein sequence ID" value="PXA02812.1"/>
    <property type="molecule type" value="Genomic_DNA"/>
</dbReference>
<reference evidence="2 3" key="1">
    <citation type="submission" date="2018-05" db="EMBL/GenBank/DDBJ databases">
        <title>Coraliomargarita sinensis sp. nov., isolated from a marine solar saltern.</title>
        <authorList>
            <person name="Zhou L.Y."/>
        </authorList>
    </citation>
    <scope>NUCLEOTIDE SEQUENCE [LARGE SCALE GENOMIC DNA]</scope>
    <source>
        <strain evidence="2 3">WN38</strain>
    </source>
</reference>
<organism evidence="2 3">
    <name type="scientific">Coraliomargarita sinensis</name>
    <dbReference type="NCBI Taxonomy" id="2174842"/>
    <lineage>
        <taxon>Bacteria</taxon>
        <taxon>Pseudomonadati</taxon>
        <taxon>Verrucomicrobiota</taxon>
        <taxon>Opitutia</taxon>
        <taxon>Puniceicoccales</taxon>
        <taxon>Coraliomargaritaceae</taxon>
        <taxon>Coraliomargarita</taxon>
    </lineage>
</organism>
<gene>
    <name evidence="2" type="ORF">DDZ13_15195</name>
</gene>
<keyword evidence="1" id="KW-1133">Transmembrane helix</keyword>
<keyword evidence="1" id="KW-0812">Transmembrane</keyword>
<feature type="transmembrane region" description="Helical" evidence="1">
    <location>
        <begin position="76"/>
        <end position="97"/>
    </location>
</feature>